<organism evidence="2 3">
    <name type="scientific">Stylonychia lemnae</name>
    <name type="common">Ciliate</name>
    <dbReference type="NCBI Taxonomy" id="5949"/>
    <lineage>
        <taxon>Eukaryota</taxon>
        <taxon>Sar</taxon>
        <taxon>Alveolata</taxon>
        <taxon>Ciliophora</taxon>
        <taxon>Intramacronucleata</taxon>
        <taxon>Spirotrichea</taxon>
        <taxon>Stichotrichia</taxon>
        <taxon>Sporadotrichida</taxon>
        <taxon>Oxytrichidae</taxon>
        <taxon>Stylonychinae</taxon>
        <taxon>Stylonychia</taxon>
    </lineage>
</organism>
<feature type="coiled-coil region" evidence="1">
    <location>
        <begin position="307"/>
        <end position="341"/>
    </location>
</feature>
<keyword evidence="1" id="KW-0175">Coiled coil</keyword>
<dbReference type="EMBL" id="CCKQ01017049">
    <property type="protein sequence ID" value="CDW88928.1"/>
    <property type="molecule type" value="Genomic_DNA"/>
</dbReference>
<feature type="coiled-coil region" evidence="1">
    <location>
        <begin position="144"/>
        <end position="181"/>
    </location>
</feature>
<reference evidence="2 3" key="1">
    <citation type="submission" date="2014-06" db="EMBL/GenBank/DDBJ databases">
        <authorList>
            <person name="Swart Estienne"/>
        </authorList>
    </citation>
    <scope>NUCLEOTIDE SEQUENCE [LARGE SCALE GENOMIC DNA]</scope>
    <source>
        <strain evidence="2 3">130c</strain>
    </source>
</reference>
<accession>A0A078B607</accession>
<name>A0A078B607_STYLE</name>
<protein>
    <submittedName>
        <fullName evidence="2">Uncharacterized protein</fullName>
    </submittedName>
</protein>
<evidence type="ECO:0000313" key="2">
    <source>
        <dbReference type="EMBL" id="CDW88928.1"/>
    </source>
</evidence>
<dbReference type="Proteomes" id="UP000039865">
    <property type="component" value="Unassembled WGS sequence"/>
</dbReference>
<dbReference type="AlphaFoldDB" id="A0A078B607"/>
<keyword evidence="3" id="KW-1185">Reference proteome</keyword>
<dbReference type="InParanoid" id="A0A078B607"/>
<sequence>MSRYSATIKSVFDERKSLLNKPQSASQILAGSLISPQGQNPAFSLIGMRQNKSIIGFNNDHNGMGKTLMNNFSNQSLDRKPQGILPSIGRKEGKVVFSQSPTNESRMEMNYTPQVYFKIANEYQKMNENKVKTQIDLKNFLLKQKENEQKMAKIDEKLKKIESLEKEEFKELREKSQHKEQKRQVKLQRVVSEQQYIDRQNQVERENFNKERLKKLELDEMKEKELSKLNKQKLDKEIQLKQMHSKKREELNQKEIDTCLAQLNEINSKIVKCNQAFIEKKDERTAYLKTQSLMFELKKEQVKKVTHDEDDKKYEKLVLKMTKLEEKRQAQLKEMQRAHKQKVIHEKLKRDKAQQNAGEVMKQKQQFLRLVEQKSTGIKQMKRNQSMTEQRGFKNLLSPGGDSQKKKPTEDYLVKKEIHILKDTNFQQNMEREKKKLEFKKIQILEKEQLYSQKIQQMRQEKAMVDRCKVESHMQALKNKETRTQALIMLKDFTLFDKKQKNKAKKLASQLVTDIDIEDVFKEEEKKKQTDGMQ</sequence>
<proteinExistence type="predicted"/>
<evidence type="ECO:0000313" key="3">
    <source>
        <dbReference type="Proteomes" id="UP000039865"/>
    </source>
</evidence>
<evidence type="ECO:0000256" key="1">
    <source>
        <dbReference type="SAM" id="Coils"/>
    </source>
</evidence>
<gene>
    <name evidence="2" type="primary">Contig9351.g9998</name>
    <name evidence="2" type="ORF">STYLEM_18053</name>
</gene>